<evidence type="ECO:0008006" key="2">
    <source>
        <dbReference type="Google" id="ProtNLM"/>
    </source>
</evidence>
<gene>
    <name evidence="1" type="ORF">AVDCRST_MAG31-1681</name>
</gene>
<reference evidence="1" key="1">
    <citation type="submission" date="2020-02" db="EMBL/GenBank/DDBJ databases">
        <authorList>
            <person name="Meier V. D."/>
        </authorList>
    </citation>
    <scope>NUCLEOTIDE SEQUENCE</scope>
    <source>
        <strain evidence="1">AVDCRST_MAG31</strain>
    </source>
</reference>
<dbReference type="RefSeq" id="WP_294169726.1">
    <property type="nucleotide sequence ID" value="NZ_CADCWA010000120.1"/>
</dbReference>
<name>A0A6J4TEZ8_9SPHN</name>
<accession>A0A6J4TEZ8</accession>
<protein>
    <recommendedName>
        <fullName evidence="2">Regulatory protein RecX</fullName>
    </recommendedName>
</protein>
<organism evidence="1">
    <name type="scientific">uncultured Sphingomonas sp</name>
    <dbReference type="NCBI Taxonomy" id="158754"/>
    <lineage>
        <taxon>Bacteria</taxon>
        <taxon>Pseudomonadati</taxon>
        <taxon>Pseudomonadota</taxon>
        <taxon>Alphaproteobacteria</taxon>
        <taxon>Sphingomonadales</taxon>
        <taxon>Sphingomonadaceae</taxon>
        <taxon>Sphingomonas</taxon>
        <taxon>environmental samples</taxon>
    </lineage>
</organism>
<dbReference type="AlphaFoldDB" id="A0A6J4TEZ8"/>
<sequence length="60" mass="6699">MSNPVESIGLVERAFQLALASFDVGEIRAKLRREGYAQVDEHLSGPSLRAALKKLMRRSE</sequence>
<proteinExistence type="predicted"/>
<evidence type="ECO:0000313" key="1">
    <source>
        <dbReference type="EMBL" id="CAA9521938.1"/>
    </source>
</evidence>
<dbReference type="EMBL" id="CADCWA010000120">
    <property type="protein sequence ID" value="CAA9521938.1"/>
    <property type="molecule type" value="Genomic_DNA"/>
</dbReference>